<name>A0ABX2HQC9_9FIRM</name>
<dbReference type="Pfam" id="PF07508">
    <property type="entry name" value="Recombinase"/>
    <property type="match status" value="1"/>
</dbReference>
<dbReference type="InterPro" id="IPR025827">
    <property type="entry name" value="Zn_ribbon_recom_dom"/>
</dbReference>
<dbReference type="PROSITE" id="PS51737">
    <property type="entry name" value="RECOMBINASE_DNA_BIND"/>
    <property type="match status" value="1"/>
</dbReference>
<gene>
    <name evidence="4" type="ORF">G5B36_23730</name>
</gene>
<evidence type="ECO:0000259" key="3">
    <source>
        <dbReference type="PROSITE" id="PS51737"/>
    </source>
</evidence>
<evidence type="ECO:0000313" key="4">
    <source>
        <dbReference type="EMBL" id="NSJ51689.1"/>
    </source>
</evidence>
<evidence type="ECO:0000256" key="1">
    <source>
        <dbReference type="ARBA" id="ARBA00009913"/>
    </source>
</evidence>
<feature type="compositionally biased region" description="Polar residues" evidence="2">
    <location>
        <begin position="324"/>
        <end position="333"/>
    </location>
</feature>
<protein>
    <submittedName>
        <fullName evidence="4">Recombinase</fullName>
    </submittedName>
</protein>
<keyword evidence="5" id="KW-1185">Reference proteome</keyword>
<comment type="similarity">
    <text evidence="1">Belongs to the site-specific recombinase resolvase family.</text>
</comment>
<organism evidence="4 5">
    <name type="scientific">Enterocloster aldenensis</name>
    <dbReference type="NCBI Taxonomy" id="358742"/>
    <lineage>
        <taxon>Bacteria</taxon>
        <taxon>Bacillati</taxon>
        <taxon>Bacillota</taxon>
        <taxon>Clostridia</taxon>
        <taxon>Lachnospirales</taxon>
        <taxon>Lachnospiraceae</taxon>
        <taxon>Enterocloster</taxon>
    </lineage>
</organism>
<dbReference type="RefSeq" id="WP_165641981.1">
    <property type="nucleotide sequence ID" value="NZ_JAAITT010000046.1"/>
</dbReference>
<feature type="domain" description="Recombinase" evidence="3">
    <location>
        <begin position="7"/>
        <end position="103"/>
    </location>
</feature>
<dbReference type="InterPro" id="IPR011109">
    <property type="entry name" value="DNA_bind_recombinase_dom"/>
</dbReference>
<sequence>MRQRHMPLGYRMAEGKIVIDPETAEIINRIFQEYSEGAYLYQLARKLTEQGALNANHKPVWNHGTVGKILENRKYLGDEFYPTMIEPELFTKVQERRIEKSRELGRIMQPNSFRNRSMFAGSLVCGVCGQPYRRYVEHCKQLGEKIVWKCKHYINENRVCCRNIFLVDSQIIQAFMELMRGVKDGRFQIEPETIMQGLPYSREAAELTRKLQELEEKPEYPSEEMVRLIYERARLQYRVSKIQDQNYQTEKLKTALEENLLQKEFDSELFKATIHRITVHKDRRFEFELMNGVKIELPIREAAEGRKPDETGQNSNRCKEKYLCNSSQSGIQP</sequence>
<accession>A0ABX2HQC9</accession>
<comment type="caution">
    <text evidence="4">The sequence shown here is derived from an EMBL/GenBank/DDBJ whole genome shotgun (WGS) entry which is preliminary data.</text>
</comment>
<dbReference type="PANTHER" id="PTHR30461">
    <property type="entry name" value="DNA-INVERTASE FROM LAMBDOID PROPHAGE"/>
    <property type="match status" value="1"/>
</dbReference>
<dbReference type="InterPro" id="IPR050639">
    <property type="entry name" value="SSR_resolvase"/>
</dbReference>
<feature type="region of interest" description="Disordered" evidence="2">
    <location>
        <begin position="304"/>
        <end position="333"/>
    </location>
</feature>
<dbReference type="EMBL" id="JAAITT010000046">
    <property type="protein sequence ID" value="NSJ51689.1"/>
    <property type="molecule type" value="Genomic_DNA"/>
</dbReference>
<evidence type="ECO:0000256" key="2">
    <source>
        <dbReference type="SAM" id="MobiDB-lite"/>
    </source>
</evidence>
<dbReference type="PANTHER" id="PTHR30461:SF26">
    <property type="entry name" value="RESOLVASE HOMOLOG YNEB"/>
    <property type="match status" value="1"/>
</dbReference>
<evidence type="ECO:0000313" key="5">
    <source>
        <dbReference type="Proteomes" id="UP000669239"/>
    </source>
</evidence>
<dbReference type="Pfam" id="PF13408">
    <property type="entry name" value="Zn_ribbon_recom"/>
    <property type="match status" value="1"/>
</dbReference>
<dbReference type="InterPro" id="IPR038109">
    <property type="entry name" value="DNA_bind_recomb_sf"/>
</dbReference>
<dbReference type="Proteomes" id="UP000669239">
    <property type="component" value="Unassembled WGS sequence"/>
</dbReference>
<dbReference type="Gene3D" id="3.90.1750.20">
    <property type="entry name" value="Putative Large Serine Recombinase, Chain B, Domain 2"/>
    <property type="match status" value="1"/>
</dbReference>
<reference evidence="4 5" key="1">
    <citation type="journal article" date="2020" name="Cell Host Microbe">
        <title>Functional and Genomic Variation between Human-Derived Isolates of Lachnospiraceae Reveals Inter- and Intra-Species Diversity.</title>
        <authorList>
            <person name="Sorbara M.T."/>
            <person name="Littmann E.R."/>
            <person name="Fontana E."/>
            <person name="Moody T.U."/>
            <person name="Kohout C.E."/>
            <person name="Gjonbalaj M."/>
            <person name="Eaton V."/>
            <person name="Seok R."/>
            <person name="Leiner I.M."/>
            <person name="Pamer E.G."/>
        </authorList>
    </citation>
    <scope>NUCLEOTIDE SEQUENCE [LARGE SCALE GENOMIC DNA]</scope>
    <source>
        <strain evidence="4 5">MSK.1.17</strain>
    </source>
</reference>
<proteinExistence type="inferred from homology"/>